<feature type="transmembrane region" description="Helical" evidence="2">
    <location>
        <begin position="134"/>
        <end position="152"/>
    </location>
</feature>
<reference evidence="3" key="1">
    <citation type="submission" date="2021-01" db="EMBL/GenBank/DDBJ databases">
        <title>Ramlibacter sp. strain AW1 16S ribosomal RNA gene Genome sequencing and assembly.</title>
        <authorList>
            <person name="Kang M."/>
        </authorList>
    </citation>
    <scope>NUCLEOTIDE SEQUENCE</scope>
    <source>
        <strain evidence="3">AW1</strain>
    </source>
</reference>
<proteinExistence type="predicted"/>
<protein>
    <submittedName>
        <fullName evidence="3">DUF2335 domain-containing protein</fullName>
    </submittedName>
</protein>
<keyword evidence="2" id="KW-0472">Membrane</keyword>
<dbReference type="Proteomes" id="UP000613011">
    <property type="component" value="Unassembled WGS sequence"/>
</dbReference>
<dbReference type="Pfam" id="PF10097">
    <property type="entry name" value="DUF2335"/>
    <property type="match status" value="1"/>
</dbReference>
<feature type="region of interest" description="Disordered" evidence="1">
    <location>
        <begin position="157"/>
        <end position="178"/>
    </location>
</feature>
<sequence>MTDEAGKQPQPVAEQLPTQVKQAVEEVEAVLGRVPLPTREQVLGVLVHHNTTVEHSGPLPHPSVLAGYAEIVPGLPERLVQLVEQQAQHRMNQEAALVRSKTRTQERAQLFAFLLVMAIIAAATYVGINGQPWLAATMVTTTIGSVLAAFIFGRAHKEKSGKDASESSQPAKSAKRRR</sequence>
<comment type="caution">
    <text evidence="3">The sequence shown here is derived from an EMBL/GenBank/DDBJ whole genome shotgun (WGS) entry which is preliminary data.</text>
</comment>
<dbReference type="AlphaFoldDB" id="A0A936ZNE5"/>
<name>A0A936ZNE5_9BURK</name>
<evidence type="ECO:0000256" key="1">
    <source>
        <dbReference type="SAM" id="MobiDB-lite"/>
    </source>
</evidence>
<accession>A0A936ZNE5</accession>
<evidence type="ECO:0000256" key="2">
    <source>
        <dbReference type="SAM" id="Phobius"/>
    </source>
</evidence>
<keyword evidence="2" id="KW-1133">Transmembrane helix</keyword>
<evidence type="ECO:0000313" key="3">
    <source>
        <dbReference type="EMBL" id="MBL0420520.1"/>
    </source>
</evidence>
<organism evidence="3 4">
    <name type="scientific">Ramlibacter aurantiacus</name>
    <dbReference type="NCBI Taxonomy" id="2801330"/>
    <lineage>
        <taxon>Bacteria</taxon>
        <taxon>Pseudomonadati</taxon>
        <taxon>Pseudomonadota</taxon>
        <taxon>Betaproteobacteria</taxon>
        <taxon>Burkholderiales</taxon>
        <taxon>Comamonadaceae</taxon>
        <taxon>Ramlibacter</taxon>
    </lineage>
</organism>
<feature type="transmembrane region" description="Helical" evidence="2">
    <location>
        <begin position="110"/>
        <end position="128"/>
    </location>
</feature>
<dbReference type="InterPro" id="IPR019284">
    <property type="entry name" value="RP532"/>
</dbReference>
<dbReference type="EMBL" id="JAEQNA010000002">
    <property type="protein sequence ID" value="MBL0420520.1"/>
    <property type="molecule type" value="Genomic_DNA"/>
</dbReference>
<dbReference type="RefSeq" id="WP_201683592.1">
    <property type="nucleotide sequence ID" value="NZ_JAEQNA010000002.1"/>
</dbReference>
<keyword evidence="4" id="KW-1185">Reference proteome</keyword>
<evidence type="ECO:0000313" key="4">
    <source>
        <dbReference type="Proteomes" id="UP000613011"/>
    </source>
</evidence>
<keyword evidence="2" id="KW-0812">Transmembrane</keyword>
<gene>
    <name evidence="3" type="ORF">JI739_09220</name>
</gene>